<dbReference type="OrthoDB" id="343070at2759"/>
<feature type="coiled-coil region" evidence="4">
    <location>
        <begin position="607"/>
        <end position="768"/>
    </location>
</feature>
<protein>
    <recommendedName>
        <fullName evidence="11">Nucleoprotein TPR/MLP1 domain-containing protein</fullName>
    </recommendedName>
</protein>
<dbReference type="GO" id="GO:0005643">
    <property type="term" value="C:nuclear pore"/>
    <property type="evidence" value="ECO:0007669"/>
    <property type="project" value="TreeGrafter"/>
</dbReference>
<dbReference type="GO" id="GO:0006406">
    <property type="term" value="P:mRNA export from nucleus"/>
    <property type="evidence" value="ECO:0007669"/>
    <property type="project" value="TreeGrafter"/>
</dbReference>
<dbReference type="InterPro" id="IPR032677">
    <property type="entry name" value="GTP_cyclohydro_II"/>
</dbReference>
<dbReference type="EMBL" id="SFCI01000467">
    <property type="protein sequence ID" value="TFY79631.1"/>
    <property type="molecule type" value="Genomic_DNA"/>
</dbReference>
<dbReference type="Pfam" id="PF07926">
    <property type="entry name" value="TPR_MLP1_2"/>
    <property type="match status" value="1"/>
</dbReference>
<dbReference type="STRING" id="135208.A0A4Z0A0A5"/>
<evidence type="ECO:0000259" key="8">
    <source>
        <dbReference type="Pfam" id="PF25785"/>
    </source>
</evidence>
<comment type="subcellular location">
    <subcellularLocation>
        <location evidence="1">Nucleus</location>
    </subcellularLocation>
</comment>
<dbReference type="Proteomes" id="UP000298061">
    <property type="component" value="Unassembled WGS sequence"/>
</dbReference>
<reference evidence="9 10" key="1">
    <citation type="submission" date="2019-02" db="EMBL/GenBank/DDBJ databases">
        <title>Genome sequencing of the rare red list fungi Hericium alpestre (H. flagellum).</title>
        <authorList>
            <person name="Buettner E."/>
            <person name="Kellner H."/>
        </authorList>
    </citation>
    <scope>NUCLEOTIDE SEQUENCE [LARGE SCALE GENOMIC DNA]</scope>
    <source>
        <strain evidence="9 10">DSM 108284</strain>
    </source>
</reference>
<feature type="compositionally biased region" description="Basic and acidic residues" evidence="5">
    <location>
        <begin position="1162"/>
        <end position="1196"/>
    </location>
</feature>
<dbReference type="SUPFAM" id="SSF142695">
    <property type="entry name" value="RibA-like"/>
    <property type="match status" value="1"/>
</dbReference>
<keyword evidence="3" id="KW-0539">Nucleus</keyword>
<sequence>MASKVQRGGKTFTEVYSELIQLKEAYKQKTAEADHMDRTLQAVLAQIEERAPILAQQRAEYERLQTEAEELSAQLADAIGERDTRSFEAREASQKLTKTTRENDLLQQQLNDLGRQIQVLLKELGRRQDPSIPSDEELEQDLSTQPAENAEEFISNNLVLFRSIPALQEQNQKLLKIVREMGEKMEREEQEYREELQKEQNEAVREAYDTIRDLQEQLENTKRASEVRIQAYVKERDMVKEMRGREEGREPPAPRTNGAAAAASESEIAKELAEVNSQFEMYKLETGVDSSRLREDLISAQREIGQLGAALAKANAKLDFMTERQLMAQDQYNIQSRELDDLTKRHQQLYDRYTRIDIECNRVTEEYLSANGHIEQLRTECANLRAEKKISDNAVNRITEENKALSVERAHLADLMKNVQKMHSDLERSNENDRRRLESQIQMLDNQNQDLRTQLSQERESLRHVTMQKDVEMRDFQSRLEKQTQELASTRESLIKAETSQKHLEARCEDLSKQVQAKEEKLSVYERRPSSLHGVTQPAATDGMSREQQLESEIADLRGALKVAEVDLANARNHAQQFQEISQANEEALSTLNASYDEYKASMHAEIANRESNLAGVQARLQSAEAELNQSREALAEMTRKLEEEREAWTNDRKDLEATIIDLTTSEKSFAEESTSRESAVREQEERVKALEEKYNQTVLAHAESIKTIDELRQKLAEVQSSTRNNLIAAETAKAQLASSEVSWTQQRQALEKEMADLTARSKELTEQNNMLHQHLESVTSQAARIRQAADATGATGEAELTDDTKLSELRAVIGYLRREKEILQMQLDLSKTENGRLRTQIGRLTQDLEQTKTALSEERERAVAAAATDAQHADLVEKINQLTILRESNATLRVDSEAHAKRARELDTKVKALTVELEPLREEARVAKAELEARNRDVERLQEESSRWQARNTQLLSKYDRIDPSEVQALKETIERLQSEKAAMESAVSSKEQDVQKLNQKIEEVNKSLQSNKEIGIKNIRVFRQRMETFNTDMASMKAKVEEVEAQLAVVTAERDALQAEKSAGAATIQVSSEEVEKLKQEKAALEEALQSEKSKEVAGPVDTSELEAKIVKERDKLSAEMESLKQSAGAAAGPDLSQWEAEKAELLKSRDEALATAQSAKKESAKLKEDARNLKMSNDKFQARLHEQQQARQRLVEEHDAAVKAAVEKASSEIQSTSADFTAATDLVKQHAEELRDLEERLKAQHQEELQAATAKAKEEAAPAAHPPSAGDKAIIDAASSSTRPSEGRGIGLLSKIRAYNLQDLGHDTVTANLLLGHKADERGYEVAVAILRDLGLGGADDEGEGVRLLTNNPDKVHALEKEGLRIVERVPMVPRSWRRRQGEPMVVGVDGDGEVETEHERKAGATMVGGEAVHGEDLEKYLRTKVLRMGHMLPLRSEAL</sequence>
<dbReference type="GO" id="GO:0017056">
    <property type="term" value="F:structural constituent of nuclear pore"/>
    <property type="evidence" value="ECO:0007669"/>
    <property type="project" value="TreeGrafter"/>
</dbReference>
<feature type="coiled-coil region" evidence="4">
    <location>
        <begin position="332"/>
        <end position="581"/>
    </location>
</feature>
<dbReference type="PANTHER" id="PTHR18898">
    <property type="entry name" value="NUCLEOPROTEIN TPR-RELATED"/>
    <property type="match status" value="1"/>
</dbReference>
<feature type="domain" description="Nucleoprotein TPR/MLP1-2" evidence="7">
    <location>
        <begin position="653"/>
        <end position="779"/>
    </location>
</feature>
<proteinExistence type="predicted"/>
<gene>
    <name evidence="9" type="ORF">EWM64_g4383</name>
</gene>
<feature type="compositionally biased region" description="Basic and acidic residues" evidence="5">
    <location>
        <begin position="241"/>
        <end position="252"/>
    </location>
</feature>
<evidence type="ECO:0000313" key="9">
    <source>
        <dbReference type="EMBL" id="TFY79631.1"/>
    </source>
</evidence>
<feature type="region of interest" description="Disordered" evidence="5">
    <location>
        <begin position="1249"/>
        <end position="1274"/>
    </location>
</feature>
<accession>A0A4Z0A0A5</accession>
<dbReference type="Pfam" id="PF25785">
    <property type="entry name" value="TPR"/>
    <property type="match status" value="1"/>
</dbReference>
<feature type="coiled-coil region" evidence="4">
    <location>
        <begin position="171"/>
        <end position="235"/>
    </location>
</feature>
<dbReference type="InterPro" id="IPR057974">
    <property type="entry name" value="NUA/TPR/MLP1-2-like_dom"/>
</dbReference>
<evidence type="ECO:0000256" key="3">
    <source>
        <dbReference type="ARBA" id="ARBA00023242"/>
    </source>
</evidence>
<evidence type="ECO:0008006" key="11">
    <source>
        <dbReference type="Google" id="ProtNLM"/>
    </source>
</evidence>
<feature type="coiled-coil region" evidence="4">
    <location>
        <begin position="44"/>
        <end position="123"/>
    </location>
</feature>
<dbReference type="Pfam" id="PF00925">
    <property type="entry name" value="GTP_cyclohydro2"/>
    <property type="match status" value="1"/>
</dbReference>
<evidence type="ECO:0000313" key="10">
    <source>
        <dbReference type="Proteomes" id="UP000298061"/>
    </source>
</evidence>
<keyword evidence="10" id="KW-1185">Reference proteome</keyword>
<evidence type="ECO:0000256" key="2">
    <source>
        <dbReference type="ARBA" id="ARBA00023054"/>
    </source>
</evidence>
<name>A0A4Z0A0A5_9AGAM</name>
<dbReference type="GO" id="GO:0006606">
    <property type="term" value="P:protein import into nucleus"/>
    <property type="evidence" value="ECO:0007669"/>
    <property type="project" value="InterPro"/>
</dbReference>
<evidence type="ECO:0000256" key="1">
    <source>
        <dbReference type="ARBA" id="ARBA00004123"/>
    </source>
</evidence>
<organism evidence="9 10">
    <name type="scientific">Hericium alpestre</name>
    <dbReference type="NCBI Taxonomy" id="135208"/>
    <lineage>
        <taxon>Eukaryota</taxon>
        <taxon>Fungi</taxon>
        <taxon>Dikarya</taxon>
        <taxon>Basidiomycota</taxon>
        <taxon>Agaricomycotina</taxon>
        <taxon>Agaricomycetes</taxon>
        <taxon>Russulales</taxon>
        <taxon>Hericiaceae</taxon>
        <taxon>Hericium</taxon>
    </lineage>
</organism>
<feature type="domain" description="NUA/TPR/MLP1-2-like" evidence="8">
    <location>
        <begin position="88"/>
        <end position="190"/>
    </location>
</feature>
<dbReference type="InterPro" id="IPR012929">
    <property type="entry name" value="Nucleoprot-TPR/MLP1-2_dom"/>
</dbReference>
<evidence type="ECO:0000256" key="5">
    <source>
        <dbReference type="SAM" id="MobiDB-lite"/>
    </source>
</evidence>
<keyword evidence="2 4" id="KW-0175">Coiled coil</keyword>
<dbReference type="InterPro" id="IPR036144">
    <property type="entry name" value="RibA-like_sf"/>
</dbReference>
<comment type="caution">
    <text evidence="9">The sequence shown here is derived from an EMBL/GenBank/DDBJ whole genome shotgun (WGS) entry which is preliminary data.</text>
</comment>
<dbReference type="Gene3D" id="3.40.50.10990">
    <property type="entry name" value="GTP cyclohydrolase II"/>
    <property type="match status" value="1"/>
</dbReference>
<dbReference type="PANTHER" id="PTHR18898:SF2">
    <property type="entry name" value="NUCLEOPROTEIN TPR"/>
    <property type="match status" value="1"/>
</dbReference>
<feature type="region of interest" description="Disordered" evidence="5">
    <location>
        <begin position="1155"/>
        <end position="1196"/>
    </location>
</feature>
<evidence type="ECO:0000259" key="7">
    <source>
        <dbReference type="Pfam" id="PF07926"/>
    </source>
</evidence>
<dbReference type="Gene3D" id="1.10.287.1490">
    <property type="match status" value="1"/>
</dbReference>
<feature type="domain" description="GTP cyclohydrolase II" evidence="6">
    <location>
        <begin position="1286"/>
        <end position="1374"/>
    </location>
</feature>
<evidence type="ECO:0000256" key="4">
    <source>
        <dbReference type="SAM" id="Coils"/>
    </source>
</evidence>
<feature type="region of interest" description="Disordered" evidence="5">
    <location>
        <begin position="241"/>
        <end position="262"/>
    </location>
</feature>
<evidence type="ECO:0000259" key="6">
    <source>
        <dbReference type="Pfam" id="PF00925"/>
    </source>
</evidence>